<gene>
    <name evidence="3" type="ORF">SDC9_143688</name>
</gene>
<name>A0A645E412_9ZZZZ</name>
<feature type="compositionally biased region" description="Polar residues" evidence="1">
    <location>
        <begin position="31"/>
        <end position="41"/>
    </location>
</feature>
<feature type="transmembrane region" description="Helical" evidence="2">
    <location>
        <begin position="6"/>
        <end position="22"/>
    </location>
</feature>
<dbReference type="AlphaFoldDB" id="A0A645E412"/>
<reference evidence="3" key="1">
    <citation type="submission" date="2019-08" db="EMBL/GenBank/DDBJ databases">
        <authorList>
            <person name="Kucharzyk K."/>
            <person name="Murdoch R.W."/>
            <person name="Higgins S."/>
            <person name="Loffler F."/>
        </authorList>
    </citation>
    <scope>NUCLEOTIDE SEQUENCE</scope>
</reference>
<sequence length="180" mass="20702">MEFGDIIYLILLVFFMILGFFNDSRKKKNKQMQSEKPSNPYSEMPQRRSETPRRPFLETSETEEEEEEELPKTRVRPPASPVLRKEPERTTFRSSMELTTDFAKESSLKSSIFVYDADASYYKNPETLDIGEASDDMSQATIDGKKSGSLHPLLAELYGDSGREELLKGLIIGDVIRRKY</sequence>
<evidence type="ECO:0000256" key="1">
    <source>
        <dbReference type="SAM" id="MobiDB-lite"/>
    </source>
</evidence>
<feature type="compositionally biased region" description="Basic and acidic residues" evidence="1">
    <location>
        <begin position="45"/>
        <end position="56"/>
    </location>
</feature>
<evidence type="ECO:0000313" key="3">
    <source>
        <dbReference type="EMBL" id="MPM96524.1"/>
    </source>
</evidence>
<feature type="compositionally biased region" description="Acidic residues" evidence="1">
    <location>
        <begin position="60"/>
        <end position="69"/>
    </location>
</feature>
<keyword evidence="2" id="KW-1133">Transmembrane helix</keyword>
<evidence type="ECO:0000256" key="2">
    <source>
        <dbReference type="SAM" id="Phobius"/>
    </source>
</evidence>
<organism evidence="3">
    <name type="scientific">bioreactor metagenome</name>
    <dbReference type="NCBI Taxonomy" id="1076179"/>
    <lineage>
        <taxon>unclassified sequences</taxon>
        <taxon>metagenomes</taxon>
        <taxon>ecological metagenomes</taxon>
    </lineage>
</organism>
<feature type="region of interest" description="Disordered" evidence="1">
    <location>
        <begin position="27"/>
        <end position="92"/>
    </location>
</feature>
<keyword evidence="2" id="KW-0472">Membrane</keyword>
<comment type="caution">
    <text evidence="3">The sequence shown here is derived from an EMBL/GenBank/DDBJ whole genome shotgun (WGS) entry which is preliminary data.</text>
</comment>
<accession>A0A645E412</accession>
<protein>
    <submittedName>
        <fullName evidence="3">Uncharacterized protein</fullName>
    </submittedName>
</protein>
<proteinExistence type="predicted"/>
<dbReference type="EMBL" id="VSSQ01042897">
    <property type="protein sequence ID" value="MPM96524.1"/>
    <property type="molecule type" value="Genomic_DNA"/>
</dbReference>
<keyword evidence="2" id="KW-0812">Transmembrane</keyword>